<protein>
    <recommendedName>
        <fullName evidence="6">HTH araC/xylS-type domain-containing protein</fullName>
    </recommendedName>
</protein>
<dbReference type="Gene3D" id="3.40.10.10">
    <property type="entry name" value="DNA Methylphosphotriester Repair Domain"/>
    <property type="match status" value="1"/>
</dbReference>
<dbReference type="Pfam" id="PF02805">
    <property type="entry name" value="Ada_Zn_binding"/>
    <property type="match status" value="1"/>
</dbReference>
<evidence type="ECO:0000256" key="1">
    <source>
        <dbReference type="ARBA" id="ARBA00001947"/>
    </source>
</evidence>
<dbReference type="InterPro" id="IPR004026">
    <property type="entry name" value="Ada_DNA_repair_Zn-bd"/>
</dbReference>
<evidence type="ECO:0000313" key="8">
    <source>
        <dbReference type="Proteomes" id="UP001521222"/>
    </source>
</evidence>
<evidence type="ECO:0000256" key="3">
    <source>
        <dbReference type="ARBA" id="ARBA00023015"/>
    </source>
</evidence>
<name>A0ABR3RXG1_9PLEO</name>
<dbReference type="PROSITE" id="PS01124">
    <property type="entry name" value="HTH_ARAC_FAMILY_2"/>
    <property type="match status" value="1"/>
</dbReference>
<keyword evidence="2" id="KW-0808">Transferase</keyword>
<sequence>MSYTTDAQRWRALATRDPKANGHFIYSVKSTQIYCRPTCPARLARRANISFQKTIAEAEALGFRPCKRCRPNAENEDPQDKAVAKAMGFIEEAARKGEAKNLKLQDLAKKVGLTPRYFHKIFKDKTGTTPREYTNIVAAQHIGSSPTSGSDSSPSQVDTFDWESFDISELAEYQFDSNASLEDDFMAKAAQITADGFGEVSSNGSPLQPWSAGSPQSYISEIDPTLSNEQLSTLSTLNPAVIEFGHCEDAKPMPLNPAFDYDINMAMLLQSDLLEPSFTLDIPQDFHISHVPIAPAPLS</sequence>
<dbReference type="InterPro" id="IPR018060">
    <property type="entry name" value="HTH_AraC"/>
</dbReference>
<dbReference type="InterPro" id="IPR009057">
    <property type="entry name" value="Homeodomain-like_sf"/>
</dbReference>
<dbReference type="SUPFAM" id="SSF46689">
    <property type="entry name" value="Homeodomain-like"/>
    <property type="match status" value="1"/>
</dbReference>
<accession>A0ABR3RXG1</accession>
<organism evidence="7 8">
    <name type="scientific">Nothophoma quercina</name>
    <dbReference type="NCBI Taxonomy" id="749835"/>
    <lineage>
        <taxon>Eukaryota</taxon>
        <taxon>Fungi</taxon>
        <taxon>Dikarya</taxon>
        <taxon>Ascomycota</taxon>
        <taxon>Pezizomycotina</taxon>
        <taxon>Dothideomycetes</taxon>
        <taxon>Pleosporomycetidae</taxon>
        <taxon>Pleosporales</taxon>
        <taxon>Pleosporineae</taxon>
        <taxon>Didymellaceae</taxon>
        <taxon>Nothophoma</taxon>
    </lineage>
</organism>
<dbReference type="InterPro" id="IPR035451">
    <property type="entry name" value="Ada-like_dom_sf"/>
</dbReference>
<keyword evidence="3" id="KW-0805">Transcription regulation</keyword>
<evidence type="ECO:0000259" key="6">
    <source>
        <dbReference type="PROSITE" id="PS01124"/>
    </source>
</evidence>
<keyword evidence="4" id="KW-0010">Activator</keyword>
<evidence type="ECO:0000313" key="7">
    <source>
        <dbReference type="EMBL" id="KAL1609128.1"/>
    </source>
</evidence>
<dbReference type="SUPFAM" id="SSF57884">
    <property type="entry name" value="Ada DNA repair protein, N-terminal domain (N-Ada 10)"/>
    <property type="match status" value="1"/>
</dbReference>
<keyword evidence="8" id="KW-1185">Reference proteome</keyword>
<proteinExistence type="predicted"/>
<gene>
    <name evidence="7" type="ORF">SLS59_001491</name>
</gene>
<dbReference type="Proteomes" id="UP001521222">
    <property type="component" value="Unassembled WGS sequence"/>
</dbReference>
<keyword evidence="2" id="KW-0489">Methyltransferase</keyword>
<comment type="caution">
    <text evidence="7">The sequence shown here is derived from an EMBL/GenBank/DDBJ whole genome shotgun (WGS) entry which is preliminary data.</text>
</comment>
<dbReference type="Pfam" id="PF00165">
    <property type="entry name" value="HTH_AraC"/>
    <property type="match status" value="1"/>
</dbReference>
<reference evidence="7 8" key="1">
    <citation type="submission" date="2024-02" db="EMBL/GenBank/DDBJ databases">
        <title>De novo assembly and annotation of 12 fungi associated with fruit tree decline syndrome in Ontario, Canada.</title>
        <authorList>
            <person name="Sulman M."/>
            <person name="Ellouze W."/>
            <person name="Ilyukhin E."/>
        </authorList>
    </citation>
    <scope>NUCLEOTIDE SEQUENCE [LARGE SCALE GENOMIC DNA]</scope>
    <source>
        <strain evidence="7 8">M97-236</strain>
    </source>
</reference>
<evidence type="ECO:0000256" key="2">
    <source>
        <dbReference type="ARBA" id="ARBA00022603"/>
    </source>
</evidence>
<evidence type="ECO:0000256" key="4">
    <source>
        <dbReference type="ARBA" id="ARBA00023159"/>
    </source>
</evidence>
<keyword evidence="5" id="KW-0804">Transcription</keyword>
<comment type="cofactor">
    <cofactor evidence="1">
        <name>Zn(2+)</name>
        <dbReference type="ChEBI" id="CHEBI:29105"/>
    </cofactor>
</comment>
<feature type="domain" description="HTH araC/xylS-type" evidence="6">
    <location>
        <begin position="84"/>
        <end position="133"/>
    </location>
</feature>
<dbReference type="Gene3D" id="1.10.10.60">
    <property type="entry name" value="Homeodomain-like"/>
    <property type="match status" value="1"/>
</dbReference>
<evidence type="ECO:0000256" key="5">
    <source>
        <dbReference type="ARBA" id="ARBA00023163"/>
    </source>
</evidence>
<dbReference type="EMBL" id="JAKIXB020000004">
    <property type="protein sequence ID" value="KAL1609128.1"/>
    <property type="molecule type" value="Genomic_DNA"/>
</dbReference>